<evidence type="ECO:0000259" key="5">
    <source>
        <dbReference type="PROSITE" id="PS50089"/>
    </source>
</evidence>
<sequence>MSICSSSSSSSATAVPPPPSIAAAAAAALAVTVPYFCPKHVALATRERPPFPLFFKRCRDCRLDGIHEMDLPNYYSSSAAAVSSSVLAAPSSPRTLPLPLPTESSAYVFLHSSRSSTVWAVPRQSGLRSVTVSGDDDAAVVCAVCTDDIPPPATACRLPCGHMYHSDCFVQWLAQRNSCPVCRRRVPVFPDHGGDYTVEENSPSPLHTTTAADHRRRSLLGSRWIGKIFRRLLTYVEMSRPRQPN</sequence>
<dbReference type="SUPFAM" id="SSF57850">
    <property type="entry name" value="RING/U-box"/>
    <property type="match status" value="1"/>
</dbReference>
<dbReference type="Pfam" id="PF13639">
    <property type="entry name" value="zf-RING_2"/>
    <property type="match status" value="1"/>
</dbReference>
<dbReference type="InterPro" id="IPR013083">
    <property type="entry name" value="Znf_RING/FYVE/PHD"/>
</dbReference>
<dbReference type="SMART" id="SM00184">
    <property type="entry name" value="RING"/>
    <property type="match status" value="1"/>
</dbReference>
<reference evidence="6 7" key="1">
    <citation type="submission" date="2012-08" db="EMBL/GenBank/DDBJ databases">
        <title>Oryza genome evolution.</title>
        <authorList>
            <person name="Wing R.A."/>
        </authorList>
    </citation>
    <scope>NUCLEOTIDE SEQUENCE</scope>
</reference>
<dbReference type="Gramene" id="LPERR09G08670.1">
    <property type="protein sequence ID" value="LPERR09G08670.1"/>
    <property type="gene ID" value="LPERR09G08670"/>
</dbReference>
<dbReference type="PROSITE" id="PS50089">
    <property type="entry name" value="ZF_RING_2"/>
    <property type="match status" value="1"/>
</dbReference>
<dbReference type="STRING" id="77586.A0A0D9XEA1"/>
<dbReference type="HOGENOM" id="CLU_099214_0_0_1"/>
<evidence type="ECO:0000313" key="7">
    <source>
        <dbReference type="Proteomes" id="UP000032180"/>
    </source>
</evidence>
<keyword evidence="1" id="KW-0479">Metal-binding</keyword>
<keyword evidence="7" id="KW-1185">Reference proteome</keyword>
<dbReference type="GO" id="GO:0008270">
    <property type="term" value="F:zinc ion binding"/>
    <property type="evidence" value="ECO:0007669"/>
    <property type="project" value="UniProtKB-KW"/>
</dbReference>
<dbReference type="GO" id="GO:0061630">
    <property type="term" value="F:ubiquitin protein ligase activity"/>
    <property type="evidence" value="ECO:0007669"/>
    <property type="project" value="TreeGrafter"/>
</dbReference>
<organism evidence="6 7">
    <name type="scientific">Leersia perrieri</name>
    <dbReference type="NCBI Taxonomy" id="77586"/>
    <lineage>
        <taxon>Eukaryota</taxon>
        <taxon>Viridiplantae</taxon>
        <taxon>Streptophyta</taxon>
        <taxon>Embryophyta</taxon>
        <taxon>Tracheophyta</taxon>
        <taxon>Spermatophyta</taxon>
        <taxon>Magnoliopsida</taxon>
        <taxon>Liliopsida</taxon>
        <taxon>Poales</taxon>
        <taxon>Poaceae</taxon>
        <taxon>BOP clade</taxon>
        <taxon>Oryzoideae</taxon>
        <taxon>Oryzeae</taxon>
        <taxon>Oryzinae</taxon>
        <taxon>Leersia</taxon>
    </lineage>
</organism>
<name>A0A0D9XEA1_9ORYZ</name>
<dbReference type="AlphaFoldDB" id="A0A0D9XEA1"/>
<dbReference type="InterPro" id="IPR001841">
    <property type="entry name" value="Znf_RING"/>
</dbReference>
<evidence type="ECO:0000256" key="2">
    <source>
        <dbReference type="ARBA" id="ARBA00022771"/>
    </source>
</evidence>
<protein>
    <recommendedName>
        <fullName evidence="5">RING-type domain-containing protein</fullName>
    </recommendedName>
</protein>
<dbReference type="GO" id="GO:0005737">
    <property type="term" value="C:cytoplasm"/>
    <property type="evidence" value="ECO:0007669"/>
    <property type="project" value="TreeGrafter"/>
</dbReference>
<keyword evidence="2 4" id="KW-0863">Zinc-finger</keyword>
<proteinExistence type="predicted"/>
<reference evidence="6" key="3">
    <citation type="submission" date="2015-04" db="UniProtKB">
        <authorList>
            <consortium name="EnsemblPlants"/>
        </authorList>
    </citation>
    <scope>IDENTIFICATION</scope>
</reference>
<dbReference type="PANTHER" id="PTHR15710:SF230">
    <property type="entry name" value="OS08G0464400 PROTEIN"/>
    <property type="match status" value="1"/>
</dbReference>
<keyword evidence="3" id="KW-0862">Zinc</keyword>
<evidence type="ECO:0000256" key="1">
    <source>
        <dbReference type="ARBA" id="ARBA00022723"/>
    </source>
</evidence>
<accession>A0A0D9XEA1</accession>
<dbReference type="PANTHER" id="PTHR15710">
    <property type="entry name" value="E3 UBIQUITIN-PROTEIN LIGASE PRAJA"/>
    <property type="match status" value="1"/>
</dbReference>
<dbReference type="Proteomes" id="UP000032180">
    <property type="component" value="Chromosome 9"/>
</dbReference>
<evidence type="ECO:0000256" key="3">
    <source>
        <dbReference type="ARBA" id="ARBA00022833"/>
    </source>
</evidence>
<dbReference type="Gene3D" id="3.30.40.10">
    <property type="entry name" value="Zinc/RING finger domain, C3HC4 (zinc finger)"/>
    <property type="match status" value="1"/>
</dbReference>
<dbReference type="GO" id="GO:0016567">
    <property type="term" value="P:protein ubiquitination"/>
    <property type="evidence" value="ECO:0007669"/>
    <property type="project" value="TreeGrafter"/>
</dbReference>
<evidence type="ECO:0000313" key="6">
    <source>
        <dbReference type="EnsemblPlants" id="LPERR09G08670.1"/>
    </source>
</evidence>
<evidence type="ECO:0000256" key="4">
    <source>
        <dbReference type="PROSITE-ProRule" id="PRU00175"/>
    </source>
</evidence>
<dbReference type="EnsemblPlants" id="LPERR09G08670.1">
    <property type="protein sequence ID" value="LPERR09G08670.1"/>
    <property type="gene ID" value="LPERR09G08670"/>
</dbReference>
<feature type="domain" description="RING-type" evidence="5">
    <location>
        <begin position="142"/>
        <end position="183"/>
    </location>
</feature>
<dbReference type="eggNOG" id="KOG0800">
    <property type="taxonomic scope" value="Eukaryota"/>
</dbReference>
<reference evidence="7" key="2">
    <citation type="submission" date="2013-12" db="EMBL/GenBank/DDBJ databases">
        <authorList>
            <person name="Yu Y."/>
            <person name="Lee S."/>
            <person name="de Baynast K."/>
            <person name="Wissotski M."/>
            <person name="Liu L."/>
            <person name="Talag J."/>
            <person name="Goicoechea J."/>
            <person name="Angelova A."/>
            <person name="Jetty R."/>
            <person name="Kudrna D."/>
            <person name="Golser W."/>
            <person name="Rivera L."/>
            <person name="Zhang J."/>
            <person name="Wing R."/>
        </authorList>
    </citation>
    <scope>NUCLEOTIDE SEQUENCE</scope>
</reference>